<evidence type="ECO:0000313" key="6">
    <source>
        <dbReference type="EMBL" id="KAF2234901.1"/>
    </source>
</evidence>
<keyword evidence="2" id="KW-0645">Protease</keyword>
<evidence type="ECO:0000256" key="4">
    <source>
        <dbReference type="SAM" id="MobiDB-lite"/>
    </source>
</evidence>
<accession>A0A6A6HAP7</accession>
<reference evidence="6" key="1">
    <citation type="journal article" date="2020" name="Stud. Mycol.">
        <title>101 Dothideomycetes genomes: a test case for predicting lifestyles and emergence of pathogens.</title>
        <authorList>
            <person name="Haridas S."/>
            <person name="Albert R."/>
            <person name="Binder M."/>
            <person name="Bloem J."/>
            <person name="Labutti K."/>
            <person name="Salamov A."/>
            <person name="Andreopoulos B."/>
            <person name="Baker S."/>
            <person name="Barry K."/>
            <person name="Bills G."/>
            <person name="Bluhm B."/>
            <person name="Cannon C."/>
            <person name="Castanera R."/>
            <person name="Culley D."/>
            <person name="Daum C."/>
            <person name="Ezra D."/>
            <person name="Gonzalez J."/>
            <person name="Henrissat B."/>
            <person name="Kuo A."/>
            <person name="Liang C."/>
            <person name="Lipzen A."/>
            <person name="Lutzoni F."/>
            <person name="Magnuson J."/>
            <person name="Mondo S."/>
            <person name="Nolan M."/>
            <person name="Ohm R."/>
            <person name="Pangilinan J."/>
            <person name="Park H.-J."/>
            <person name="Ramirez L."/>
            <person name="Alfaro M."/>
            <person name="Sun H."/>
            <person name="Tritt A."/>
            <person name="Yoshinaga Y."/>
            <person name="Zwiers L.-H."/>
            <person name="Turgeon B."/>
            <person name="Goodwin S."/>
            <person name="Spatafora J."/>
            <person name="Crous P."/>
            <person name="Grigoriev I."/>
        </authorList>
    </citation>
    <scope>NUCLEOTIDE SEQUENCE</scope>
    <source>
        <strain evidence="6">Tuck. ex Michener</strain>
    </source>
</reference>
<dbReference type="AlphaFoldDB" id="A0A6A6HAP7"/>
<feature type="compositionally biased region" description="Basic residues" evidence="4">
    <location>
        <begin position="8"/>
        <end position="17"/>
    </location>
</feature>
<dbReference type="InterPro" id="IPR008580">
    <property type="entry name" value="PPPDE_dom"/>
</dbReference>
<evidence type="ECO:0000313" key="7">
    <source>
        <dbReference type="Proteomes" id="UP000800092"/>
    </source>
</evidence>
<dbReference type="Pfam" id="PF05903">
    <property type="entry name" value="Peptidase_C97"/>
    <property type="match status" value="1"/>
</dbReference>
<keyword evidence="3" id="KW-0378">Hydrolase</keyword>
<dbReference type="SMART" id="SM01179">
    <property type="entry name" value="DUF862"/>
    <property type="match status" value="1"/>
</dbReference>
<feature type="compositionally biased region" description="Acidic residues" evidence="4">
    <location>
        <begin position="185"/>
        <end position="194"/>
    </location>
</feature>
<dbReference type="Gene3D" id="3.90.1720.30">
    <property type="entry name" value="PPPDE domains"/>
    <property type="match status" value="1"/>
</dbReference>
<dbReference type="OrthoDB" id="412286at2759"/>
<feature type="region of interest" description="Disordered" evidence="4">
    <location>
        <begin position="1"/>
        <end position="23"/>
    </location>
</feature>
<protein>
    <submittedName>
        <fullName evidence="6">DUF862-domain-containing protein</fullName>
    </submittedName>
</protein>
<sequence length="275" mass="30878">MSAPQAAKKQRSRKSAAGRRSTGQLTKTEIRINVYDLLPPSRVSSILWSLGTSLLHSGVIIGDKEYAFGGHDQPGVSGVYWTRPRLEPPGGTFKLEILHGFSYLPVEDIEGIVREVSQKFQGPSYNLLTKNCNHFTSHLCHRLTSRRAPSWLNRAASIGVALPCLVPREWTDLEPPDHDTAAGELLDEESEEDSHDERAPMIRGNERENSGDEEPRRLLAEEDISEEEDEEHERRRRKSAALSADRLRRVSFARDTSGREMPAAERAPPPTIRIN</sequence>
<organism evidence="6 7">
    <name type="scientific">Viridothelium virens</name>
    <name type="common">Speckled blister lichen</name>
    <name type="synonym">Trypethelium virens</name>
    <dbReference type="NCBI Taxonomy" id="1048519"/>
    <lineage>
        <taxon>Eukaryota</taxon>
        <taxon>Fungi</taxon>
        <taxon>Dikarya</taxon>
        <taxon>Ascomycota</taxon>
        <taxon>Pezizomycotina</taxon>
        <taxon>Dothideomycetes</taxon>
        <taxon>Dothideomycetes incertae sedis</taxon>
        <taxon>Trypetheliales</taxon>
        <taxon>Trypetheliaceae</taxon>
        <taxon>Viridothelium</taxon>
    </lineage>
</organism>
<feature type="region of interest" description="Disordered" evidence="4">
    <location>
        <begin position="173"/>
        <end position="275"/>
    </location>
</feature>
<feature type="domain" description="PPPDE" evidence="5">
    <location>
        <begin position="28"/>
        <end position="170"/>
    </location>
</feature>
<evidence type="ECO:0000256" key="1">
    <source>
        <dbReference type="ARBA" id="ARBA00008140"/>
    </source>
</evidence>
<dbReference type="PROSITE" id="PS51858">
    <property type="entry name" value="PPPDE"/>
    <property type="match status" value="1"/>
</dbReference>
<dbReference type="PANTHER" id="PTHR12378">
    <property type="entry name" value="DESUMOYLATING ISOPEPTIDASE"/>
    <property type="match status" value="1"/>
</dbReference>
<feature type="compositionally biased region" description="Acidic residues" evidence="4">
    <location>
        <begin position="221"/>
        <end position="231"/>
    </location>
</feature>
<feature type="compositionally biased region" description="Basic and acidic residues" evidence="4">
    <location>
        <begin position="195"/>
        <end position="220"/>
    </location>
</feature>
<dbReference type="Proteomes" id="UP000800092">
    <property type="component" value="Unassembled WGS sequence"/>
</dbReference>
<dbReference type="GO" id="GO:0101005">
    <property type="term" value="F:deubiquitinase activity"/>
    <property type="evidence" value="ECO:0007669"/>
    <property type="project" value="TreeGrafter"/>
</dbReference>
<dbReference type="PANTHER" id="PTHR12378:SF80">
    <property type="entry name" value="IP06716P-RELATED"/>
    <property type="match status" value="1"/>
</dbReference>
<keyword evidence="7" id="KW-1185">Reference proteome</keyword>
<name>A0A6A6HAP7_VIRVR</name>
<proteinExistence type="inferred from homology"/>
<dbReference type="GO" id="GO:0006508">
    <property type="term" value="P:proteolysis"/>
    <property type="evidence" value="ECO:0007669"/>
    <property type="project" value="UniProtKB-KW"/>
</dbReference>
<dbReference type="EMBL" id="ML991795">
    <property type="protein sequence ID" value="KAF2234901.1"/>
    <property type="molecule type" value="Genomic_DNA"/>
</dbReference>
<evidence type="ECO:0000256" key="3">
    <source>
        <dbReference type="ARBA" id="ARBA00022801"/>
    </source>
</evidence>
<dbReference type="InterPro" id="IPR042266">
    <property type="entry name" value="PPPDE_sf"/>
</dbReference>
<gene>
    <name evidence="6" type="ORF">EV356DRAFT_445994</name>
</gene>
<evidence type="ECO:0000259" key="5">
    <source>
        <dbReference type="PROSITE" id="PS51858"/>
    </source>
</evidence>
<evidence type="ECO:0000256" key="2">
    <source>
        <dbReference type="ARBA" id="ARBA00022670"/>
    </source>
</evidence>
<comment type="similarity">
    <text evidence="1">Belongs to the DeSI family.</text>
</comment>
<dbReference type="GO" id="GO:0016579">
    <property type="term" value="P:protein deubiquitination"/>
    <property type="evidence" value="ECO:0007669"/>
    <property type="project" value="TreeGrafter"/>
</dbReference>